<feature type="transmembrane region" description="Helical" evidence="2">
    <location>
        <begin position="759"/>
        <end position="781"/>
    </location>
</feature>
<name>A0A0C3CBP2_HEBCY</name>
<dbReference type="STRING" id="686832.A0A0C3CBP2"/>
<dbReference type="OrthoDB" id="10250130at2759"/>
<feature type="transmembrane region" description="Helical" evidence="2">
    <location>
        <begin position="517"/>
        <end position="543"/>
    </location>
</feature>
<keyword evidence="5" id="KW-1185">Reference proteome</keyword>
<dbReference type="Pfam" id="PF24681">
    <property type="entry name" value="Kelch_KLHDC2_KLHL20_DRC7"/>
    <property type="match status" value="1"/>
</dbReference>
<dbReference type="AlphaFoldDB" id="A0A0C3CBP2"/>
<keyword evidence="2" id="KW-0472">Membrane</keyword>
<evidence type="ECO:0000313" key="4">
    <source>
        <dbReference type="EMBL" id="KIM46200.1"/>
    </source>
</evidence>
<proteinExistence type="predicted"/>
<evidence type="ECO:0000256" key="2">
    <source>
        <dbReference type="SAM" id="Phobius"/>
    </source>
</evidence>
<dbReference type="HOGENOM" id="CLU_014628_0_0_1"/>
<evidence type="ECO:0000256" key="3">
    <source>
        <dbReference type="SAM" id="SignalP"/>
    </source>
</evidence>
<feature type="chain" id="PRO_5002175993" evidence="3">
    <location>
        <begin position="21"/>
        <end position="914"/>
    </location>
</feature>
<gene>
    <name evidence="4" type="ORF">M413DRAFT_306579</name>
</gene>
<accession>A0A0C3CBP2</accession>
<feature type="signal peptide" evidence="3">
    <location>
        <begin position="1"/>
        <end position="20"/>
    </location>
</feature>
<evidence type="ECO:0000313" key="5">
    <source>
        <dbReference type="Proteomes" id="UP000053424"/>
    </source>
</evidence>
<dbReference type="EMBL" id="KN831771">
    <property type="protein sequence ID" value="KIM46200.1"/>
    <property type="molecule type" value="Genomic_DNA"/>
</dbReference>
<dbReference type="SUPFAM" id="SSF117281">
    <property type="entry name" value="Kelch motif"/>
    <property type="match status" value="1"/>
</dbReference>
<organism evidence="4 5">
    <name type="scientific">Hebeloma cylindrosporum</name>
    <dbReference type="NCBI Taxonomy" id="76867"/>
    <lineage>
        <taxon>Eukaryota</taxon>
        <taxon>Fungi</taxon>
        <taxon>Dikarya</taxon>
        <taxon>Basidiomycota</taxon>
        <taxon>Agaricomycotina</taxon>
        <taxon>Agaricomycetes</taxon>
        <taxon>Agaricomycetidae</taxon>
        <taxon>Agaricales</taxon>
        <taxon>Agaricineae</taxon>
        <taxon>Hymenogastraceae</taxon>
        <taxon>Hebeloma</taxon>
    </lineage>
</organism>
<reference evidence="5" key="2">
    <citation type="submission" date="2015-01" db="EMBL/GenBank/DDBJ databases">
        <title>Evolutionary Origins and Diversification of the Mycorrhizal Mutualists.</title>
        <authorList>
            <consortium name="DOE Joint Genome Institute"/>
            <consortium name="Mycorrhizal Genomics Consortium"/>
            <person name="Kohler A."/>
            <person name="Kuo A."/>
            <person name="Nagy L.G."/>
            <person name="Floudas D."/>
            <person name="Copeland A."/>
            <person name="Barry K.W."/>
            <person name="Cichocki N."/>
            <person name="Veneault-Fourrey C."/>
            <person name="LaButti K."/>
            <person name="Lindquist E.A."/>
            <person name="Lipzen A."/>
            <person name="Lundell T."/>
            <person name="Morin E."/>
            <person name="Murat C."/>
            <person name="Riley R."/>
            <person name="Ohm R."/>
            <person name="Sun H."/>
            <person name="Tunlid A."/>
            <person name="Henrissat B."/>
            <person name="Grigoriev I.V."/>
            <person name="Hibbett D.S."/>
            <person name="Martin F."/>
        </authorList>
    </citation>
    <scope>NUCLEOTIDE SEQUENCE [LARGE SCALE GENOMIC DNA]</scope>
    <source>
        <strain evidence="5">h7</strain>
    </source>
</reference>
<dbReference type="Gene3D" id="2.120.10.80">
    <property type="entry name" value="Kelch-type beta propeller"/>
    <property type="match status" value="2"/>
</dbReference>
<sequence>MALGFVLFFAFLQLLQNIHAQNISTTATIPPLQWINITGLLQGSTQPPPLKDAAIGYDETSRSLIVFGGVSESGFPQSQTFLLNLQTLTWSTPSPPANLQRSPPARSAAVYGCDFAASNRQGFVVIGGKGADGKALSDVWEYDFNNQFWSEVNMSPGGPSARWGASGGIDIRTPPNQDPVVPGPNNTFYIAGGFDGTSVNSLSDVWRLNISGTLSSNLPNSVSGSWNHLSIGNLPSRLEQAGTVISSQIIATGGCNSSSSLTAVNATCAKQDSFVIEVQRQAAIFPGSCPAPRVGATLVPNLNGFSTAFASQTFLLLGNFDSSLWEDSDGLAQGEVAILDINTGTWVRVLPSGDPGSSGSVTFPTPREGAAGFSFSQALVGNSRNNSADTIIFGGQDANGNFLSELWLLRAYTGAITPSNPNWTGFGNGQLQTGINADGSGVLAKYLTQCASLIPNTSPSNNGSAPGAPEHGNSDNFETSILHKLLLPLSLVVSLPMLLFFRWAHPTSDGKWMPIQHVGLVAVAAVIGVAAYLVGVVGLIFSFTTISSRVSTQNIHLKTAHGIAGLTFFLCLYVLTPLLYLIVACFNLHSRASSETNSRRNFNGAARALDEKIDSDNSLSRSVSPSMHNTSPPSSPPVRTQSFDAPNLLMLRPSNDGDMSGDSSAPNSPHKGFEVLNRPNRARDLSEATPSTPMPGSHHLLAIRRLGDIDWLLRRRSLNAVGELDYAITQTHNAQHFANATAETASPSAINPSIQYSTVVLHTLVQICILGLSALTLVALWTRAPHYLFIIFLLWIMAYYVAMIALAWNGYPASSLLTAALWGLRSRAHTAHMLDPLNTDPRNTQGPYAHHRPPSRASIHPDDLSYPHGRPLSVEMDDDLDDDTRQRLMEEEMERRDVSIITVPRRKLWVANPS</sequence>
<feature type="region of interest" description="Disordered" evidence="1">
    <location>
        <begin position="834"/>
        <end position="862"/>
    </location>
</feature>
<feature type="compositionally biased region" description="Polar residues" evidence="1">
    <location>
        <begin position="616"/>
        <end position="644"/>
    </location>
</feature>
<dbReference type="PANTHER" id="PTHR23244">
    <property type="entry name" value="KELCH REPEAT DOMAIN"/>
    <property type="match status" value="1"/>
</dbReference>
<feature type="transmembrane region" description="Helical" evidence="2">
    <location>
        <begin position="563"/>
        <end position="589"/>
    </location>
</feature>
<keyword evidence="2" id="KW-0812">Transmembrane</keyword>
<feature type="transmembrane region" description="Helical" evidence="2">
    <location>
        <begin position="787"/>
        <end position="808"/>
    </location>
</feature>
<evidence type="ECO:0000256" key="1">
    <source>
        <dbReference type="SAM" id="MobiDB-lite"/>
    </source>
</evidence>
<reference evidence="4 5" key="1">
    <citation type="submission" date="2014-04" db="EMBL/GenBank/DDBJ databases">
        <authorList>
            <consortium name="DOE Joint Genome Institute"/>
            <person name="Kuo A."/>
            <person name="Gay G."/>
            <person name="Dore J."/>
            <person name="Kohler A."/>
            <person name="Nagy L.G."/>
            <person name="Floudas D."/>
            <person name="Copeland A."/>
            <person name="Barry K.W."/>
            <person name="Cichocki N."/>
            <person name="Veneault-Fourrey C."/>
            <person name="LaButti K."/>
            <person name="Lindquist E.A."/>
            <person name="Lipzen A."/>
            <person name="Lundell T."/>
            <person name="Morin E."/>
            <person name="Murat C."/>
            <person name="Sun H."/>
            <person name="Tunlid A."/>
            <person name="Henrissat B."/>
            <person name="Grigoriev I.V."/>
            <person name="Hibbett D.S."/>
            <person name="Martin F."/>
            <person name="Nordberg H.P."/>
            <person name="Cantor M.N."/>
            <person name="Hua S.X."/>
        </authorList>
    </citation>
    <scope>NUCLEOTIDE SEQUENCE [LARGE SCALE GENOMIC DNA]</scope>
    <source>
        <strain evidence="5">h7</strain>
    </source>
</reference>
<keyword evidence="3" id="KW-0732">Signal</keyword>
<feature type="region of interest" description="Disordered" evidence="1">
    <location>
        <begin position="614"/>
        <end position="677"/>
    </location>
</feature>
<dbReference type="InterPro" id="IPR015915">
    <property type="entry name" value="Kelch-typ_b-propeller"/>
</dbReference>
<feature type="transmembrane region" description="Helical" evidence="2">
    <location>
        <begin position="485"/>
        <end position="505"/>
    </location>
</feature>
<protein>
    <submittedName>
        <fullName evidence="4">Uncharacterized protein</fullName>
    </submittedName>
</protein>
<keyword evidence="2" id="KW-1133">Transmembrane helix</keyword>
<dbReference type="Proteomes" id="UP000053424">
    <property type="component" value="Unassembled WGS sequence"/>
</dbReference>